<reference evidence="3 4" key="1">
    <citation type="submission" date="2019-07" db="EMBL/GenBank/DDBJ databases">
        <authorList>
            <person name="Grouzdev D.S."/>
        </authorList>
    </citation>
    <scope>NUCLEOTIDE SEQUENCE [LARGE SCALE GENOMIC DNA]</scope>
    <source>
        <strain evidence="3 4">3C</strain>
    </source>
</reference>
<comment type="caution">
    <text evidence="3">The sequence shown here is derived from an EMBL/GenBank/DDBJ whole genome shotgun (WGS) entry which is preliminary data.</text>
</comment>
<dbReference type="Gene3D" id="3.20.20.140">
    <property type="entry name" value="Metal-dependent hydrolases"/>
    <property type="match status" value="1"/>
</dbReference>
<dbReference type="PANTHER" id="PTHR43569:SF2">
    <property type="entry name" value="AMIDOHYDROLASE-RELATED DOMAIN-CONTAINING PROTEIN"/>
    <property type="match status" value="1"/>
</dbReference>
<dbReference type="PANTHER" id="PTHR43569">
    <property type="entry name" value="AMIDOHYDROLASE"/>
    <property type="match status" value="1"/>
</dbReference>
<dbReference type="InterPro" id="IPR032466">
    <property type="entry name" value="Metal_Hydrolase"/>
</dbReference>
<evidence type="ECO:0000259" key="2">
    <source>
        <dbReference type="Pfam" id="PF04909"/>
    </source>
</evidence>
<sequence>MAVCRHPAMRPDQLMRKTPLPDFPIIDSHVHLYDVDRLSYSWLASRPAINHSHFVPDYLAQCGETRVEKLVFAEVWIDAHLNLQEAEWVSEQAARYPVIQGMIAAAPLERGAGVEADLDVLAHHPTLRAIRRITELEADPAYCLRPDFIEGVRRLGERGLVCDICAFHFQLSAVVELVRLCPGTTFVLDHIGKPGIRAGLLDPWRDDMARLARLPNVAVKISGVVTEADHGAWTRQQLRPYLDHTIASFGFDRVLYGSDWPVVNLASSHAEWLDIVDEIVSGCSPEERRKLYRDNALRLYRL</sequence>
<evidence type="ECO:0000313" key="4">
    <source>
        <dbReference type="Proteomes" id="UP000315321"/>
    </source>
</evidence>
<accession>A0ABY3DLQ3</accession>
<evidence type="ECO:0000313" key="3">
    <source>
        <dbReference type="EMBL" id="TSJ60156.1"/>
    </source>
</evidence>
<protein>
    <submittedName>
        <fullName evidence="3">Amidohydrolase family protein</fullName>
    </submittedName>
</protein>
<dbReference type="EMBL" id="VMBP01000007">
    <property type="protein sequence ID" value="TSJ60156.1"/>
    <property type="molecule type" value="Genomic_DNA"/>
</dbReference>
<gene>
    <name evidence="3" type="ORF">FO470_18370</name>
</gene>
<evidence type="ECO:0000256" key="1">
    <source>
        <dbReference type="ARBA" id="ARBA00038310"/>
    </source>
</evidence>
<dbReference type="Pfam" id="PF04909">
    <property type="entry name" value="Amidohydro_2"/>
    <property type="match status" value="1"/>
</dbReference>
<feature type="domain" description="Amidohydrolase-related" evidence="2">
    <location>
        <begin position="26"/>
        <end position="302"/>
    </location>
</feature>
<dbReference type="Proteomes" id="UP000315321">
    <property type="component" value="Unassembled WGS sequence"/>
</dbReference>
<dbReference type="InterPro" id="IPR052350">
    <property type="entry name" value="Metallo-dep_Lactonases"/>
</dbReference>
<organism evidence="3 4">
    <name type="scientific">Ancylobacter moscoviensis</name>
    <dbReference type="NCBI Taxonomy" id="2597768"/>
    <lineage>
        <taxon>Bacteria</taxon>
        <taxon>Pseudomonadati</taxon>
        <taxon>Pseudomonadota</taxon>
        <taxon>Alphaproteobacteria</taxon>
        <taxon>Hyphomicrobiales</taxon>
        <taxon>Xanthobacteraceae</taxon>
        <taxon>Ancylobacter</taxon>
    </lineage>
</organism>
<dbReference type="InterPro" id="IPR006680">
    <property type="entry name" value="Amidohydro-rel"/>
</dbReference>
<proteinExistence type="inferred from homology"/>
<dbReference type="SUPFAM" id="SSF51556">
    <property type="entry name" value="Metallo-dependent hydrolases"/>
    <property type="match status" value="1"/>
</dbReference>
<comment type="similarity">
    <text evidence="1">Belongs to the metallo-dependent hydrolases superfamily.</text>
</comment>
<name>A0ABY3DLQ3_9HYPH</name>
<keyword evidence="4" id="KW-1185">Reference proteome</keyword>